<evidence type="ECO:0000256" key="1">
    <source>
        <dbReference type="SAM" id="MobiDB-lite"/>
    </source>
</evidence>
<dbReference type="EMBL" id="JAAVUM010000014">
    <property type="protein sequence ID" value="NKE07288.1"/>
    <property type="molecule type" value="Genomic_DNA"/>
</dbReference>
<reference evidence="2 3" key="1">
    <citation type="submission" date="2020-03" db="EMBL/GenBank/DDBJ databases">
        <authorList>
            <person name="Sun Q."/>
        </authorList>
    </citation>
    <scope>NUCLEOTIDE SEQUENCE [LARGE SCALE GENOMIC DNA]</scope>
    <source>
        <strain evidence="2 3">KACC 21451</strain>
    </source>
</reference>
<proteinExistence type="predicted"/>
<name>A0A846TDX7_9BACI</name>
<evidence type="ECO:0000313" key="3">
    <source>
        <dbReference type="Proteomes" id="UP000587942"/>
    </source>
</evidence>
<gene>
    <name evidence="2" type="ORF">GWK17_17720</name>
</gene>
<sequence>MYWERLGTTECSMLQYQEFALQVQNGKSRSLALPESVRESQNGKSRSSALPEKRPGIQKR</sequence>
<comment type="caution">
    <text evidence="2">The sequence shown here is derived from an EMBL/GenBank/DDBJ whole genome shotgun (WGS) entry which is preliminary data.</text>
</comment>
<evidence type="ECO:0000313" key="2">
    <source>
        <dbReference type="EMBL" id="NKE07288.1"/>
    </source>
</evidence>
<accession>A0A846TDX7</accession>
<feature type="region of interest" description="Disordered" evidence="1">
    <location>
        <begin position="32"/>
        <end position="60"/>
    </location>
</feature>
<organism evidence="2 3">
    <name type="scientific">Mesobacillus selenatarsenatis</name>
    <dbReference type="NCBI Taxonomy" id="388741"/>
    <lineage>
        <taxon>Bacteria</taxon>
        <taxon>Bacillati</taxon>
        <taxon>Bacillota</taxon>
        <taxon>Bacilli</taxon>
        <taxon>Bacillales</taxon>
        <taxon>Bacillaceae</taxon>
        <taxon>Mesobacillus</taxon>
    </lineage>
</organism>
<dbReference type="AlphaFoldDB" id="A0A846TDX7"/>
<dbReference type="Proteomes" id="UP000587942">
    <property type="component" value="Unassembled WGS sequence"/>
</dbReference>
<feature type="compositionally biased region" description="Polar residues" evidence="1">
    <location>
        <begin position="39"/>
        <end position="48"/>
    </location>
</feature>
<feature type="compositionally biased region" description="Basic and acidic residues" evidence="1">
    <location>
        <begin position="51"/>
        <end position="60"/>
    </location>
</feature>
<protein>
    <submittedName>
        <fullName evidence="2">Uncharacterized protein</fullName>
    </submittedName>
</protein>